<dbReference type="Gene3D" id="3.40.1550.20">
    <property type="entry name" value="Transcriptional regulator MraZ domain"/>
    <property type="match status" value="1"/>
</dbReference>
<gene>
    <name evidence="1" type="ORF">GCM10010923_18080</name>
</gene>
<dbReference type="InterPro" id="IPR038619">
    <property type="entry name" value="MraZ_sf"/>
</dbReference>
<dbReference type="RefSeq" id="WP_188642382.1">
    <property type="nucleotide sequence ID" value="NZ_BMID01000001.1"/>
</dbReference>
<dbReference type="CDD" id="cd16320">
    <property type="entry name" value="MraZ_N"/>
    <property type="match status" value="1"/>
</dbReference>
<accession>A0ABQ1FEX4</accession>
<evidence type="ECO:0000313" key="2">
    <source>
        <dbReference type="Proteomes" id="UP000603317"/>
    </source>
</evidence>
<dbReference type="CDD" id="cd16321">
    <property type="entry name" value="MraZ_C"/>
    <property type="match status" value="1"/>
</dbReference>
<organism evidence="1 2">
    <name type="scientific">Blastomonas marina</name>
    <dbReference type="NCBI Taxonomy" id="1867408"/>
    <lineage>
        <taxon>Bacteria</taxon>
        <taxon>Pseudomonadati</taxon>
        <taxon>Pseudomonadota</taxon>
        <taxon>Alphaproteobacteria</taxon>
        <taxon>Sphingomonadales</taxon>
        <taxon>Sphingomonadaceae</taxon>
        <taxon>Blastomonas</taxon>
    </lineage>
</organism>
<sequence length="171" mass="18995">MSLGGGKYSGQGFSLRGEKGRYVLPPIFRKAVKDSSEGRILCLAKHERWNCLVGFGLSRRLELEAQLDREERIAIDRDRDFDRDLRAMQLFGFAEIPFDDSGRFVMPEHLAGLGKLDEDIYFQGAGSFFTLWNPEQLYDQGEGWEGAQAACRALAAEAAAKAKAKSKGGAK</sequence>
<dbReference type="InterPro" id="IPR035644">
    <property type="entry name" value="MraZ_C"/>
</dbReference>
<dbReference type="EMBL" id="BMID01000001">
    <property type="protein sequence ID" value="GGA08262.1"/>
    <property type="molecule type" value="Genomic_DNA"/>
</dbReference>
<evidence type="ECO:0008006" key="3">
    <source>
        <dbReference type="Google" id="ProtNLM"/>
    </source>
</evidence>
<name>A0ABQ1FEX4_9SPHN</name>
<dbReference type="InterPro" id="IPR037914">
    <property type="entry name" value="SpoVT-AbrB_sf"/>
</dbReference>
<evidence type="ECO:0000313" key="1">
    <source>
        <dbReference type="EMBL" id="GGA08262.1"/>
    </source>
</evidence>
<dbReference type="Proteomes" id="UP000603317">
    <property type="component" value="Unassembled WGS sequence"/>
</dbReference>
<keyword evidence="2" id="KW-1185">Reference proteome</keyword>
<proteinExistence type="predicted"/>
<comment type="caution">
    <text evidence="1">The sequence shown here is derived from an EMBL/GenBank/DDBJ whole genome shotgun (WGS) entry which is preliminary data.</text>
</comment>
<reference evidence="2" key="1">
    <citation type="journal article" date="2019" name="Int. J. Syst. Evol. Microbiol.">
        <title>The Global Catalogue of Microorganisms (GCM) 10K type strain sequencing project: providing services to taxonomists for standard genome sequencing and annotation.</title>
        <authorList>
            <consortium name="The Broad Institute Genomics Platform"/>
            <consortium name="The Broad Institute Genome Sequencing Center for Infectious Disease"/>
            <person name="Wu L."/>
            <person name="Ma J."/>
        </authorList>
    </citation>
    <scope>NUCLEOTIDE SEQUENCE [LARGE SCALE GENOMIC DNA]</scope>
    <source>
        <strain evidence="2">CGMCC 1.15297</strain>
    </source>
</reference>
<dbReference type="InterPro" id="IPR035642">
    <property type="entry name" value="MraZ_N"/>
</dbReference>
<protein>
    <recommendedName>
        <fullName evidence="3">Division/cell wall cluster transcriptional repressor MraZ</fullName>
    </recommendedName>
</protein>
<dbReference type="SUPFAM" id="SSF89447">
    <property type="entry name" value="AbrB/MazE/MraZ-like"/>
    <property type="match status" value="1"/>
</dbReference>